<dbReference type="SUPFAM" id="SSF64307">
    <property type="entry name" value="SirA-like"/>
    <property type="match status" value="1"/>
</dbReference>
<evidence type="ECO:0000259" key="3">
    <source>
        <dbReference type="PROSITE" id="PS01148"/>
    </source>
</evidence>
<dbReference type="InterPro" id="IPR036868">
    <property type="entry name" value="TusA-like_sf"/>
</dbReference>
<sequence>MRLDERGKQCPLPVVETRKALEAAGPGETIEVVVDNEIAVQNLRKMADHKGLEFRSEKTGEREFTAWVRAAEGGTVAAALAGQGTGEPGVAAGQGAGEPGAAEGQGAGRSGAAASQVAGEPGAAAAQASGRSDGCPAPACCPPAADGGIVAVISSNCMGQGDDTLGKLLMKGFIYALSQQEQLPRTVLLYNGGAFLSCEGSDSVEDLRELEAQGVEILTCGTCLNHYGLEGKLQVGGVTNMYEIAERMTGARLLVRP</sequence>
<dbReference type="SUPFAM" id="SSF75169">
    <property type="entry name" value="DsrEFH-like"/>
    <property type="match status" value="1"/>
</dbReference>
<evidence type="ECO:0000313" key="4">
    <source>
        <dbReference type="EMBL" id="SEU15071.1"/>
    </source>
</evidence>
<dbReference type="Pfam" id="PF01206">
    <property type="entry name" value="TusA"/>
    <property type="match status" value="1"/>
</dbReference>
<dbReference type="STRING" id="460384.SAMN05216313_13733"/>
<reference evidence="5" key="1">
    <citation type="submission" date="2016-10" db="EMBL/GenBank/DDBJ databases">
        <authorList>
            <person name="Varghese N."/>
            <person name="Submissions S."/>
        </authorList>
    </citation>
    <scope>NUCLEOTIDE SEQUENCE [LARGE SCALE GENOMIC DNA]</scope>
    <source>
        <strain evidence="5">NLAE-zl-G277</strain>
    </source>
</reference>
<evidence type="ECO:0000256" key="2">
    <source>
        <dbReference type="SAM" id="MobiDB-lite"/>
    </source>
</evidence>
<dbReference type="Gene3D" id="3.30.110.40">
    <property type="entry name" value="TusA-like domain"/>
    <property type="match status" value="1"/>
</dbReference>
<dbReference type="InterPro" id="IPR027396">
    <property type="entry name" value="DsrEFH-like"/>
</dbReference>
<dbReference type="PANTHER" id="PTHR33279:SF6">
    <property type="entry name" value="SULFUR CARRIER PROTEIN YEDF-RELATED"/>
    <property type="match status" value="1"/>
</dbReference>
<keyword evidence="5" id="KW-1185">Reference proteome</keyword>
<dbReference type="EMBL" id="FOIM01000037">
    <property type="protein sequence ID" value="SEU15071.1"/>
    <property type="molecule type" value="Genomic_DNA"/>
</dbReference>
<dbReference type="PROSITE" id="PS01148">
    <property type="entry name" value="UPF0033"/>
    <property type="match status" value="1"/>
</dbReference>
<proteinExistence type="inferred from homology"/>
<dbReference type="AlphaFoldDB" id="A0A1I0JWA4"/>
<protein>
    <submittedName>
        <fullName evidence="4">Selenium metabolism protein YedF</fullName>
    </submittedName>
</protein>
<name>A0A1I0JWA4_9FIRM</name>
<dbReference type="PANTHER" id="PTHR33279">
    <property type="entry name" value="SULFUR CARRIER PROTEIN YEDF-RELATED"/>
    <property type="match status" value="1"/>
</dbReference>
<dbReference type="InterPro" id="IPR019870">
    <property type="entry name" value="Se_metab_YedF"/>
</dbReference>
<feature type="domain" description="UPF0033" evidence="3">
    <location>
        <begin position="3"/>
        <end position="27"/>
    </location>
</feature>
<dbReference type="RefSeq" id="WP_092370189.1">
    <property type="nucleotide sequence ID" value="NZ_DAINWJ010000067.1"/>
</dbReference>
<evidence type="ECO:0000256" key="1">
    <source>
        <dbReference type="ARBA" id="ARBA00008984"/>
    </source>
</evidence>
<organism evidence="4 5">
    <name type="scientific">Enterocloster lavalensis</name>
    <dbReference type="NCBI Taxonomy" id="460384"/>
    <lineage>
        <taxon>Bacteria</taxon>
        <taxon>Bacillati</taxon>
        <taxon>Bacillota</taxon>
        <taxon>Clostridia</taxon>
        <taxon>Lachnospirales</taxon>
        <taxon>Lachnospiraceae</taxon>
        <taxon>Enterocloster</taxon>
    </lineage>
</organism>
<evidence type="ECO:0000313" key="5">
    <source>
        <dbReference type="Proteomes" id="UP000198508"/>
    </source>
</evidence>
<feature type="region of interest" description="Disordered" evidence="2">
    <location>
        <begin position="87"/>
        <end position="118"/>
    </location>
</feature>
<comment type="similarity">
    <text evidence="1">Belongs to the sulfur carrier protein TusA family.</text>
</comment>
<gene>
    <name evidence="4" type="ORF">SAMN05216313_13733</name>
</gene>
<dbReference type="InterPro" id="IPR001455">
    <property type="entry name" value="TusA-like"/>
</dbReference>
<dbReference type="Proteomes" id="UP000198508">
    <property type="component" value="Unassembled WGS sequence"/>
</dbReference>
<accession>A0A1I0JWA4</accession>
<feature type="compositionally biased region" description="Gly residues" evidence="2">
    <location>
        <begin position="87"/>
        <end position="109"/>
    </location>
</feature>
<dbReference type="NCBIfam" id="TIGR03527">
    <property type="entry name" value="selenium_YedF"/>
    <property type="match status" value="1"/>
</dbReference>